<name>A0ABC9AG59_9POAL</name>
<dbReference type="Proteomes" id="UP001497457">
    <property type="component" value="Chromosome 20rd"/>
</dbReference>
<evidence type="ECO:0000313" key="3">
    <source>
        <dbReference type="Proteomes" id="UP001497457"/>
    </source>
</evidence>
<keyword evidence="3" id="KW-1185">Reference proteome</keyword>
<feature type="transmembrane region" description="Helical" evidence="1">
    <location>
        <begin position="76"/>
        <end position="99"/>
    </location>
</feature>
<evidence type="ECO:0000256" key="1">
    <source>
        <dbReference type="SAM" id="Phobius"/>
    </source>
</evidence>
<reference evidence="2 3" key="2">
    <citation type="submission" date="2024-10" db="EMBL/GenBank/DDBJ databases">
        <authorList>
            <person name="Ryan C."/>
        </authorList>
    </citation>
    <scope>NUCLEOTIDE SEQUENCE [LARGE SCALE GENOMIC DNA]</scope>
</reference>
<organism evidence="2 3">
    <name type="scientific">Urochloa decumbens</name>
    <dbReference type="NCBI Taxonomy" id="240449"/>
    <lineage>
        <taxon>Eukaryota</taxon>
        <taxon>Viridiplantae</taxon>
        <taxon>Streptophyta</taxon>
        <taxon>Embryophyta</taxon>
        <taxon>Tracheophyta</taxon>
        <taxon>Spermatophyta</taxon>
        <taxon>Magnoliopsida</taxon>
        <taxon>Liliopsida</taxon>
        <taxon>Poales</taxon>
        <taxon>Poaceae</taxon>
        <taxon>PACMAD clade</taxon>
        <taxon>Panicoideae</taxon>
        <taxon>Panicodae</taxon>
        <taxon>Paniceae</taxon>
        <taxon>Melinidinae</taxon>
        <taxon>Urochloa</taxon>
    </lineage>
</organism>
<reference evidence="3" key="1">
    <citation type="submission" date="2024-06" db="EMBL/GenBank/DDBJ databases">
        <authorList>
            <person name="Ryan C."/>
        </authorList>
    </citation>
    <scope>NUCLEOTIDE SEQUENCE [LARGE SCALE GENOMIC DNA]</scope>
</reference>
<dbReference type="EMBL" id="OZ075130">
    <property type="protein sequence ID" value="CAL4977779.1"/>
    <property type="molecule type" value="Genomic_DNA"/>
</dbReference>
<dbReference type="PANTHER" id="PTHR33530:SF15">
    <property type="entry name" value="OS01G0147100 PROTEIN"/>
    <property type="match status" value="1"/>
</dbReference>
<dbReference type="InterPro" id="IPR022149">
    <property type="entry name" value="DUF3681"/>
</dbReference>
<keyword evidence="1" id="KW-1133">Transmembrane helix</keyword>
<evidence type="ECO:0000313" key="2">
    <source>
        <dbReference type="EMBL" id="CAL4977779.1"/>
    </source>
</evidence>
<dbReference type="Pfam" id="PF12442">
    <property type="entry name" value="DUF3681"/>
    <property type="match status" value="1"/>
</dbReference>
<sequence length="138" mass="14356">MATQQQLSTINSNNQVGIDIPGPEEHINAAAQELVGGNPRQLARPLLLIGSWTLVGVFNRIVCKLPPGAIFEGNLIAYYLTLFGVFLAGVAEVYSAILLSSAQDGGRVRAIAAPLLCASVVLLTALVTFGGSPVPVMG</sequence>
<gene>
    <name evidence="2" type="ORF">URODEC1_LOCUS54363</name>
</gene>
<accession>A0ABC9AG59</accession>
<keyword evidence="1" id="KW-0472">Membrane</keyword>
<feature type="transmembrane region" description="Helical" evidence="1">
    <location>
        <begin position="111"/>
        <end position="131"/>
    </location>
</feature>
<dbReference type="AlphaFoldDB" id="A0ABC9AG59"/>
<protein>
    <submittedName>
        <fullName evidence="2">Uncharacterized protein</fullName>
    </submittedName>
</protein>
<proteinExistence type="predicted"/>
<keyword evidence="1" id="KW-0812">Transmembrane</keyword>
<dbReference type="PANTHER" id="PTHR33530">
    <property type="entry name" value="OS01G0147100 PROTEIN"/>
    <property type="match status" value="1"/>
</dbReference>